<organism evidence="2 3">
    <name type="scientific">Paenibacillus mucilaginosus (strain KNP414)</name>
    <dbReference type="NCBI Taxonomy" id="1036673"/>
    <lineage>
        <taxon>Bacteria</taxon>
        <taxon>Bacillati</taxon>
        <taxon>Bacillota</taxon>
        <taxon>Bacilli</taxon>
        <taxon>Bacillales</taxon>
        <taxon>Paenibacillaceae</taxon>
        <taxon>Paenibacillus</taxon>
    </lineage>
</organism>
<feature type="transmembrane region" description="Helical" evidence="1">
    <location>
        <begin position="161"/>
        <end position="184"/>
    </location>
</feature>
<dbReference type="PATRIC" id="fig|1036673.3.peg.4508"/>
<accession>F8FJT6</accession>
<keyword evidence="1" id="KW-0472">Membrane</keyword>
<sequence length="193" mass="22771">MGPDQQASFEHLRQMKKQYSSELMDYWIRYSNIDTWQFWACVVLLIGPLVLLFFMLDRSKAIHMGFFGYSIHVLTFYADNFGVTHGLWDYPYKVMPFLPMSLMIDASLVPVLFMLVYQWCVNHHKSKLLFLTATSVCFAFVIKPILSLAGLFLLFEWMNFFYLFLAYMFVTLGAMLLTAIFRWLMRSAIRRIA</sequence>
<proteinExistence type="predicted"/>
<dbReference type="HOGENOM" id="CLU_112019_0_0_9"/>
<dbReference type="EMBL" id="CP002869">
    <property type="protein sequence ID" value="AEI43417.1"/>
    <property type="molecule type" value="Genomic_DNA"/>
</dbReference>
<dbReference type="Proteomes" id="UP000006620">
    <property type="component" value="Chromosome"/>
</dbReference>
<dbReference type="AlphaFoldDB" id="F8FJT6"/>
<dbReference type="RefSeq" id="WP_013918570.1">
    <property type="nucleotide sequence ID" value="NC_015690.1"/>
</dbReference>
<reference evidence="3" key="1">
    <citation type="submission" date="2011-06" db="EMBL/GenBank/DDBJ databases">
        <title>Complete genome sequence of Paenibacillus mucilaginosus KNP414.</title>
        <authorList>
            <person name="Wang J."/>
            <person name="Hu S."/>
            <person name="Hu X."/>
            <person name="Zhang B."/>
            <person name="Dong D."/>
            <person name="Zhang S."/>
            <person name="Zhao K."/>
            <person name="Wu D."/>
        </authorList>
    </citation>
    <scope>NUCLEOTIDE SEQUENCE [LARGE SCALE GENOMIC DNA]</scope>
    <source>
        <strain evidence="3">KNP414</strain>
    </source>
</reference>
<evidence type="ECO:0000256" key="1">
    <source>
        <dbReference type="SAM" id="Phobius"/>
    </source>
</evidence>
<name>F8FJT6_PAEMK</name>
<evidence type="ECO:0000313" key="2">
    <source>
        <dbReference type="EMBL" id="AEI43417.1"/>
    </source>
</evidence>
<evidence type="ECO:0000313" key="3">
    <source>
        <dbReference type="Proteomes" id="UP000006620"/>
    </source>
</evidence>
<gene>
    <name evidence="2" type="ordered locus">KNP414_04892</name>
</gene>
<feature type="transmembrane region" description="Helical" evidence="1">
    <location>
        <begin position="129"/>
        <end position="155"/>
    </location>
</feature>
<dbReference type="NCBIfam" id="NF041644">
    <property type="entry name" value="CBO0543_fam"/>
    <property type="match status" value="1"/>
</dbReference>
<feature type="transmembrane region" description="Helical" evidence="1">
    <location>
        <begin position="98"/>
        <end position="117"/>
    </location>
</feature>
<dbReference type="InterPro" id="IPR048147">
    <property type="entry name" value="CBO0543-like"/>
</dbReference>
<keyword evidence="1" id="KW-1133">Transmembrane helix</keyword>
<reference evidence="2 3" key="2">
    <citation type="journal article" date="2013" name="Genome Announc.">
        <title>Genome Sequence of Growth-Improving Paenibacillus mucilaginosus Strain KNP414.</title>
        <authorList>
            <person name="Lu J.J."/>
            <person name="Wang J.F."/>
            <person name="Hu X.F."/>
        </authorList>
    </citation>
    <scope>NUCLEOTIDE SEQUENCE [LARGE SCALE GENOMIC DNA]</scope>
    <source>
        <strain evidence="2 3">KNP414</strain>
    </source>
</reference>
<dbReference type="KEGG" id="pms:KNP414_04892"/>
<feature type="transmembrane region" description="Helical" evidence="1">
    <location>
        <begin position="61"/>
        <end position="78"/>
    </location>
</feature>
<keyword evidence="1" id="KW-0812">Transmembrane</keyword>
<protein>
    <submittedName>
        <fullName evidence="2">Uncharacterized protein</fullName>
    </submittedName>
</protein>
<feature type="transmembrane region" description="Helical" evidence="1">
    <location>
        <begin position="36"/>
        <end position="54"/>
    </location>
</feature>